<dbReference type="AlphaFoldDB" id="A0A2M6NZH1"/>
<protein>
    <submittedName>
        <fullName evidence="3">Uncharacterized protein</fullName>
    </submittedName>
</protein>
<reference evidence="4" key="1">
    <citation type="submission" date="2017-09" db="EMBL/GenBank/DDBJ databases">
        <title>Depth-based differentiation of microbial function through sediment-hosted aquifers and enrichment of novel symbionts in the deep terrestrial subsurface.</title>
        <authorList>
            <person name="Probst A.J."/>
            <person name="Ladd B."/>
            <person name="Jarett J.K."/>
            <person name="Geller-Mcgrath D.E."/>
            <person name="Sieber C.M.K."/>
            <person name="Emerson J.B."/>
            <person name="Anantharaman K."/>
            <person name="Thomas B.C."/>
            <person name="Malmstrom R."/>
            <person name="Stieglmeier M."/>
            <person name="Klingl A."/>
            <person name="Woyke T."/>
            <person name="Ryan C.M."/>
            <person name="Banfield J.F."/>
        </authorList>
    </citation>
    <scope>NUCLEOTIDE SEQUENCE [LARGE SCALE GENOMIC DNA]</scope>
</reference>
<dbReference type="EMBL" id="PFBW01000229">
    <property type="protein sequence ID" value="PIR76873.1"/>
    <property type="molecule type" value="Genomic_DNA"/>
</dbReference>
<name>A0A2M6NZH1_9BACT</name>
<evidence type="ECO:0000256" key="1">
    <source>
        <dbReference type="SAM" id="MobiDB-lite"/>
    </source>
</evidence>
<evidence type="ECO:0000256" key="2">
    <source>
        <dbReference type="SAM" id="Phobius"/>
    </source>
</evidence>
<organism evidence="3 4">
    <name type="scientific">Candidatus Magasanikbacteria bacterium CG10_big_fil_rev_8_21_14_0_10_38_6</name>
    <dbReference type="NCBI Taxonomy" id="1974647"/>
    <lineage>
        <taxon>Bacteria</taxon>
        <taxon>Candidatus Magasanikiibacteriota</taxon>
    </lineage>
</organism>
<feature type="transmembrane region" description="Helical" evidence="2">
    <location>
        <begin position="50"/>
        <end position="70"/>
    </location>
</feature>
<accession>A0A2M6NZH1</accession>
<sequence>MSKEHSVIEKSNSGSSSKKEDTYSYKGWIISDNFFKRMLAFLGYNLVGTLFIYGVLIALFTILALFAFIIRSIF</sequence>
<keyword evidence="2" id="KW-0472">Membrane</keyword>
<comment type="caution">
    <text evidence="3">The sequence shown here is derived from an EMBL/GenBank/DDBJ whole genome shotgun (WGS) entry which is preliminary data.</text>
</comment>
<proteinExistence type="predicted"/>
<keyword evidence="2" id="KW-0812">Transmembrane</keyword>
<dbReference type="Proteomes" id="UP000228528">
    <property type="component" value="Unassembled WGS sequence"/>
</dbReference>
<feature type="region of interest" description="Disordered" evidence="1">
    <location>
        <begin position="1"/>
        <end position="21"/>
    </location>
</feature>
<evidence type="ECO:0000313" key="3">
    <source>
        <dbReference type="EMBL" id="PIR76873.1"/>
    </source>
</evidence>
<evidence type="ECO:0000313" key="4">
    <source>
        <dbReference type="Proteomes" id="UP000228528"/>
    </source>
</evidence>
<keyword evidence="2" id="KW-1133">Transmembrane helix</keyword>
<gene>
    <name evidence="3" type="ORF">COU30_05515</name>
</gene>